<reference evidence="1 2" key="1">
    <citation type="submission" date="2020-07" db="EMBL/GenBank/DDBJ databases">
        <title>Novel species isolated from subtropical streams in China.</title>
        <authorList>
            <person name="Lu H."/>
        </authorList>
    </citation>
    <scope>NUCLEOTIDE SEQUENCE [LARGE SCALE GENOMIC DNA]</scope>
    <source>
        <strain evidence="1 2">LX47W</strain>
    </source>
</reference>
<dbReference type="InterPro" id="IPR012347">
    <property type="entry name" value="Ferritin-like"/>
</dbReference>
<dbReference type="GO" id="GO:0005829">
    <property type="term" value="C:cytosol"/>
    <property type="evidence" value="ECO:0007669"/>
    <property type="project" value="TreeGrafter"/>
</dbReference>
<dbReference type="PIRSF" id="PIRSF037834">
    <property type="entry name" value="PA_CoA_Oase3"/>
    <property type="match status" value="1"/>
</dbReference>
<proteinExistence type="predicted"/>
<dbReference type="InterPro" id="IPR011882">
    <property type="entry name" value="PaaC"/>
</dbReference>
<dbReference type="InterPro" id="IPR052703">
    <property type="entry name" value="Aromatic_CoA_ox/epox"/>
</dbReference>
<evidence type="ECO:0000313" key="2">
    <source>
        <dbReference type="Proteomes" id="UP000573499"/>
    </source>
</evidence>
<name>A0A7W2IL81_9BURK</name>
<dbReference type="Gene3D" id="1.20.1260.10">
    <property type="match status" value="1"/>
</dbReference>
<dbReference type="SUPFAM" id="SSF47240">
    <property type="entry name" value="Ferritin-like"/>
    <property type="match status" value="1"/>
</dbReference>
<dbReference type="PANTHER" id="PTHR30458:SF0">
    <property type="entry name" value="1,2-PHENYLACETYL-COA EPOXIDASE, SUBUNIT C"/>
    <property type="match status" value="1"/>
</dbReference>
<dbReference type="NCBIfam" id="TIGR02158">
    <property type="entry name" value="PA_CoA_Oxy3"/>
    <property type="match status" value="1"/>
</dbReference>
<dbReference type="EMBL" id="JACEZU010000006">
    <property type="protein sequence ID" value="MBA5688202.1"/>
    <property type="molecule type" value="Genomic_DNA"/>
</dbReference>
<evidence type="ECO:0000313" key="1">
    <source>
        <dbReference type="EMBL" id="MBA5688202.1"/>
    </source>
</evidence>
<dbReference type="InterPro" id="IPR009078">
    <property type="entry name" value="Ferritin-like_SF"/>
</dbReference>
<keyword evidence="2" id="KW-1185">Reference proteome</keyword>
<accession>A0A7W2IL81</accession>
<dbReference type="GO" id="GO:0010124">
    <property type="term" value="P:phenylacetate catabolic process"/>
    <property type="evidence" value="ECO:0007669"/>
    <property type="project" value="InterPro"/>
</dbReference>
<dbReference type="RefSeq" id="WP_182154034.1">
    <property type="nucleotide sequence ID" value="NZ_JACEZU010000006.1"/>
</dbReference>
<dbReference type="Proteomes" id="UP000573499">
    <property type="component" value="Unassembled WGS sequence"/>
</dbReference>
<sequence length="251" mass="28125">MDDNKFNYLLRLGDNALVLSQRISELCGKGPALEEDMALTNVSLDLLGQTRLWYSYAGELEGAGRDEDRLAFHRDAHQFRNCLLLEQRNGNYADTMMRQFFFDTWHYFQIGALTKSSDARIAGIAEKSLKEVTYHLRRSGDLVVRLGDGTPESHAKTQAAADALWMYTGEMFNYDAVDQAMVDAGVAPAAAPLRAQWLEHVAAIFAEATLVMPSPDAWMQKGGKQGVHSEHLGYLLAEMQFLQRAYPGAEW</sequence>
<protein>
    <submittedName>
        <fullName evidence="1">Phenylacetate-CoA oxygenase subunit PaaC</fullName>
    </submittedName>
</protein>
<gene>
    <name evidence="1" type="primary">paaC</name>
    <name evidence="1" type="ORF">H3H39_14230</name>
</gene>
<organism evidence="1 2">
    <name type="scientific">Rugamonas apoptosis</name>
    <dbReference type="NCBI Taxonomy" id="2758570"/>
    <lineage>
        <taxon>Bacteria</taxon>
        <taxon>Pseudomonadati</taxon>
        <taxon>Pseudomonadota</taxon>
        <taxon>Betaproteobacteria</taxon>
        <taxon>Burkholderiales</taxon>
        <taxon>Oxalobacteraceae</taxon>
        <taxon>Telluria group</taxon>
        <taxon>Rugamonas</taxon>
    </lineage>
</organism>
<comment type="caution">
    <text evidence="1">The sequence shown here is derived from an EMBL/GenBank/DDBJ whole genome shotgun (WGS) entry which is preliminary data.</text>
</comment>
<dbReference type="PANTHER" id="PTHR30458">
    <property type="entry name" value="PHENYLACETIC ACID DEGRADATION PROTEIN PAA"/>
    <property type="match status" value="1"/>
</dbReference>
<dbReference type="InterPro" id="IPR007814">
    <property type="entry name" value="PaaA_PaaC"/>
</dbReference>
<dbReference type="AlphaFoldDB" id="A0A7W2IL81"/>
<dbReference type="Pfam" id="PF05138">
    <property type="entry name" value="PaaA_PaaC"/>
    <property type="match status" value="1"/>
</dbReference>